<dbReference type="RefSeq" id="XP_037167439.1">
    <property type="nucleotide sequence ID" value="XM_037305684.1"/>
</dbReference>
<dbReference type="AlphaFoldDB" id="A0A8H6L791"/>
<dbReference type="Proteomes" id="UP000578531">
    <property type="component" value="Unassembled WGS sequence"/>
</dbReference>
<gene>
    <name evidence="2" type="ORF">HO173_003759</name>
</gene>
<comment type="caution">
    <text evidence="2">The sequence shown here is derived from an EMBL/GenBank/DDBJ whole genome shotgun (WGS) entry which is preliminary data.</text>
</comment>
<evidence type="ECO:0000313" key="2">
    <source>
        <dbReference type="EMBL" id="KAF6238125.1"/>
    </source>
</evidence>
<dbReference type="GeneID" id="59285425"/>
<keyword evidence="3" id="KW-1185">Reference proteome</keyword>
<dbReference type="OrthoDB" id="9451547at2759"/>
<feature type="compositionally biased region" description="Basic and acidic residues" evidence="1">
    <location>
        <begin position="127"/>
        <end position="141"/>
    </location>
</feature>
<reference evidence="2 3" key="1">
    <citation type="journal article" date="2020" name="Genomics">
        <title>Complete, high-quality genomes from long-read metagenomic sequencing of two wolf lichen thalli reveals enigmatic genome architecture.</title>
        <authorList>
            <person name="McKenzie S.K."/>
            <person name="Walston R.F."/>
            <person name="Allen J.L."/>
        </authorList>
    </citation>
    <scope>NUCLEOTIDE SEQUENCE [LARGE SCALE GENOMIC DNA]</scope>
    <source>
        <strain evidence="2">WasteWater2</strain>
    </source>
</reference>
<dbReference type="PANTHER" id="PTHR35043">
    <property type="entry name" value="TRANSCRIPTION FACTOR DOMAIN-CONTAINING PROTEIN"/>
    <property type="match status" value="1"/>
</dbReference>
<accession>A0A8H6L791</accession>
<feature type="region of interest" description="Disordered" evidence="1">
    <location>
        <begin position="122"/>
        <end position="146"/>
    </location>
</feature>
<dbReference type="EMBL" id="JACCJC010000011">
    <property type="protein sequence ID" value="KAF6238125.1"/>
    <property type="molecule type" value="Genomic_DNA"/>
</dbReference>
<name>A0A8H6L791_9LECA</name>
<sequence length="216" mass="23653">MHHLNIPAQSAPKNTMQRLRRRLRRLITKVKWLLFTLVEPEFILGKAFSEWSSVRILDPQYKAFADTDGVEWSVAHTFLANMGGFVIRFGQCIDNLEATTSELVKSADNNCAMAQRDLSNGEGDIIDDGREAPTASDKADSTTKNSLELRTPSVLANQPAAAAQGPNSINGTRELSDLCKPLLMSSVTPSTLECGGERLSTDAFVQNTQSASKVRI</sequence>
<evidence type="ECO:0000313" key="3">
    <source>
        <dbReference type="Proteomes" id="UP000578531"/>
    </source>
</evidence>
<evidence type="ECO:0000256" key="1">
    <source>
        <dbReference type="SAM" id="MobiDB-lite"/>
    </source>
</evidence>
<protein>
    <submittedName>
        <fullName evidence="2">Uncharacterized protein</fullName>
    </submittedName>
</protein>
<organism evidence="2 3">
    <name type="scientific">Letharia columbiana</name>
    <dbReference type="NCBI Taxonomy" id="112416"/>
    <lineage>
        <taxon>Eukaryota</taxon>
        <taxon>Fungi</taxon>
        <taxon>Dikarya</taxon>
        <taxon>Ascomycota</taxon>
        <taxon>Pezizomycotina</taxon>
        <taxon>Lecanoromycetes</taxon>
        <taxon>OSLEUM clade</taxon>
        <taxon>Lecanoromycetidae</taxon>
        <taxon>Lecanorales</taxon>
        <taxon>Lecanorineae</taxon>
        <taxon>Parmeliaceae</taxon>
        <taxon>Letharia</taxon>
    </lineage>
</organism>
<proteinExistence type="predicted"/>
<dbReference type="PANTHER" id="PTHR35043:SF7">
    <property type="entry name" value="TRANSCRIPTION FACTOR DOMAIN-CONTAINING PROTEIN"/>
    <property type="match status" value="1"/>
</dbReference>